<dbReference type="NCBIfam" id="TIGR00229">
    <property type="entry name" value="sensory_box"/>
    <property type="match status" value="1"/>
</dbReference>
<dbReference type="CDD" id="cd00130">
    <property type="entry name" value="PAS"/>
    <property type="match status" value="1"/>
</dbReference>
<dbReference type="PROSITE" id="PS50883">
    <property type="entry name" value="EAL"/>
    <property type="match status" value="1"/>
</dbReference>
<dbReference type="Pfam" id="PF00563">
    <property type="entry name" value="EAL"/>
    <property type="match status" value="1"/>
</dbReference>
<evidence type="ECO:0000313" key="6">
    <source>
        <dbReference type="EMBL" id="ADG82578.1"/>
    </source>
</evidence>
<dbReference type="RefSeq" id="WP_013120591.1">
    <property type="nucleotide sequence ID" value="NC_014152.1"/>
</dbReference>
<dbReference type="SMART" id="SM00267">
    <property type="entry name" value="GGDEF"/>
    <property type="match status" value="1"/>
</dbReference>
<keyword evidence="1" id="KW-0812">Transmembrane</keyword>
<dbReference type="Gene3D" id="3.30.70.270">
    <property type="match status" value="1"/>
</dbReference>
<dbReference type="InterPro" id="IPR001633">
    <property type="entry name" value="EAL_dom"/>
</dbReference>
<dbReference type="InterPro" id="IPR000700">
    <property type="entry name" value="PAS-assoc_C"/>
</dbReference>
<dbReference type="STRING" id="635013.TherJR_1729"/>
<feature type="domain" description="GGDEF" evidence="5">
    <location>
        <begin position="375"/>
        <end position="507"/>
    </location>
</feature>
<dbReference type="FunFam" id="3.20.20.450:FF:000001">
    <property type="entry name" value="Cyclic di-GMP phosphodiesterase yahA"/>
    <property type="match status" value="1"/>
</dbReference>
<dbReference type="PANTHER" id="PTHR44757:SF2">
    <property type="entry name" value="BIOFILM ARCHITECTURE MAINTENANCE PROTEIN MBAA"/>
    <property type="match status" value="1"/>
</dbReference>
<dbReference type="Proteomes" id="UP000002377">
    <property type="component" value="Chromosome"/>
</dbReference>
<dbReference type="InterPro" id="IPR052155">
    <property type="entry name" value="Biofilm_reg_signaling"/>
</dbReference>
<dbReference type="FunFam" id="3.30.70.270:FF:000001">
    <property type="entry name" value="Diguanylate cyclase domain protein"/>
    <property type="match status" value="1"/>
</dbReference>
<keyword evidence="1" id="KW-1133">Transmembrane helix</keyword>
<feature type="domain" description="EAL" evidence="4">
    <location>
        <begin position="516"/>
        <end position="770"/>
    </location>
</feature>
<dbReference type="InterPro" id="IPR035965">
    <property type="entry name" value="PAS-like_dom_sf"/>
</dbReference>
<dbReference type="PROSITE" id="PS50113">
    <property type="entry name" value="PAC"/>
    <property type="match status" value="1"/>
</dbReference>
<dbReference type="eggNOG" id="COG5001">
    <property type="taxonomic scope" value="Bacteria"/>
</dbReference>
<feature type="transmembrane region" description="Helical" evidence="1">
    <location>
        <begin position="16"/>
        <end position="34"/>
    </location>
</feature>
<evidence type="ECO:0000259" key="3">
    <source>
        <dbReference type="PROSITE" id="PS50113"/>
    </source>
</evidence>
<dbReference type="SMART" id="SM00052">
    <property type="entry name" value="EAL"/>
    <property type="match status" value="1"/>
</dbReference>
<proteinExistence type="predicted"/>
<reference evidence="6 7" key="1">
    <citation type="submission" date="2010-05" db="EMBL/GenBank/DDBJ databases">
        <title>Complete sequence of Thermincola sp. JR.</title>
        <authorList>
            <consortium name="US DOE Joint Genome Institute"/>
            <person name="Lucas S."/>
            <person name="Copeland A."/>
            <person name="Lapidus A."/>
            <person name="Cheng J.-F."/>
            <person name="Bruce D."/>
            <person name="Goodwin L."/>
            <person name="Pitluck S."/>
            <person name="Chertkov O."/>
            <person name="Detter J.C."/>
            <person name="Han C."/>
            <person name="Tapia R."/>
            <person name="Land M."/>
            <person name="Hauser L."/>
            <person name="Kyrpides N."/>
            <person name="Mikhailova N."/>
            <person name="Hazen T.C."/>
            <person name="Woyke T."/>
        </authorList>
    </citation>
    <scope>NUCLEOTIDE SEQUENCE [LARGE SCALE GENOMIC DNA]</scope>
    <source>
        <strain evidence="6 7">JR</strain>
    </source>
</reference>
<dbReference type="HOGENOM" id="CLU_000445_70_20_9"/>
<dbReference type="InterPro" id="IPR001610">
    <property type="entry name" value="PAC"/>
</dbReference>
<dbReference type="PANTHER" id="PTHR44757">
    <property type="entry name" value="DIGUANYLATE CYCLASE DGCP"/>
    <property type="match status" value="1"/>
</dbReference>
<dbReference type="SUPFAM" id="SSF141868">
    <property type="entry name" value="EAL domain-like"/>
    <property type="match status" value="1"/>
</dbReference>
<dbReference type="SUPFAM" id="SSF55073">
    <property type="entry name" value="Nucleotide cyclase"/>
    <property type="match status" value="1"/>
</dbReference>
<dbReference type="eggNOG" id="COG2202">
    <property type="taxonomic scope" value="Bacteria"/>
</dbReference>
<evidence type="ECO:0000259" key="5">
    <source>
        <dbReference type="PROSITE" id="PS50887"/>
    </source>
</evidence>
<evidence type="ECO:0000256" key="1">
    <source>
        <dbReference type="SAM" id="Phobius"/>
    </source>
</evidence>
<protein>
    <submittedName>
        <fullName evidence="6">Diguanylate cyclase/phosphodiesterase with PAS/PAC sensor(S)</fullName>
    </submittedName>
</protein>
<dbReference type="NCBIfam" id="TIGR00254">
    <property type="entry name" value="GGDEF"/>
    <property type="match status" value="1"/>
</dbReference>
<gene>
    <name evidence="6" type="ordered locus">TherJR_1729</name>
</gene>
<dbReference type="SUPFAM" id="SSF55785">
    <property type="entry name" value="PYP-like sensor domain (PAS domain)"/>
    <property type="match status" value="2"/>
</dbReference>
<dbReference type="AlphaFoldDB" id="D5X7K8"/>
<dbReference type="InterPro" id="IPR000160">
    <property type="entry name" value="GGDEF_dom"/>
</dbReference>
<evidence type="ECO:0000259" key="4">
    <source>
        <dbReference type="PROSITE" id="PS50883"/>
    </source>
</evidence>
<evidence type="ECO:0000259" key="2">
    <source>
        <dbReference type="PROSITE" id="PS50112"/>
    </source>
</evidence>
<dbReference type="PROSITE" id="PS50112">
    <property type="entry name" value="PAS"/>
    <property type="match status" value="1"/>
</dbReference>
<feature type="transmembrane region" description="Helical" evidence="1">
    <location>
        <begin position="54"/>
        <end position="72"/>
    </location>
</feature>
<feature type="domain" description="PAC" evidence="3">
    <location>
        <begin position="291"/>
        <end position="343"/>
    </location>
</feature>
<dbReference type="Pfam" id="PF00990">
    <property type="entry name" value="GGDEF"/>
    <property type="match status" value="1"/>
</dbReference>
<accession>D5X7K8</accession>
<feature type="domain" description="PAS" evidence="2">
    <location>
        <begin position="217"/>
        <end position="288"/>
    </location>
</feature>
<dbReference type="InterPro" id="IPR035919">
    <property type="entry name" value="EAL_sf"/>
</dbReference>
<evidence type="ECO:0000313" key="7">
    <source>
        <dbReference type="Proteomes" id="UP000002377"/>
    </source>
</evidence>
<dbReference type="Pfam" id="PF13426">
    <property type="entry name" value="PAS_9"/>
    <property type="match status" value="1"/>
</dbReference>
<sequence length="798" mass="90990">MENSLSESNFAKKRKIPIKIAIIYISIGSLWILFSDKILNNLFFDVSKISFFQTFKGLFFVGATGFLLYLLMRRYVSALAQSEMELYVREELFRTVQETSHEGFMIFTSIRNEQRKIIDFEVAYCNSEAARIMGFRVENIIGHSLLKAIPVFKENGLFEIFVNIVETGVSKHFEHSYRLNGCNLWFRNTAVKAGDGFAVCFSDITDSKQALEELRQERDFSQSLVDNARTIIMLWAMDGTITLFNKYAEELTGYTAAEVIGKKWWEIFTPKEIKPAIPELLERFQQGEVIETGEHPWIAKDGGRIEILWTHTLSYDAEGKPLAIISMGIDITDRKRAEEIINHMAYHDPLTDLPNRALFNDRLKLALAHAKRNKQLLAVMFIDLDRFKLINDTLGHAMGDRVLKDVAQRLTECLREGDTVARIGGDEFILIFPQIAKEQDVAKIALKIIETMKRPFKVEMQEFHLTTSIGVAIYPHDGQDAETLVKNADSALYLAKEQGNTYQLYTPSMNDKAYERLNTEQALCKALENDEFEVHYQPQVNIITGQITGMEALVRWKHPEKGLVYPGDFIQIAEETGLIIPIGEWVLRTACLQSKAWQDAGYPPVTVVVNLSARQFLQQNLVETITRILQETGMDPKWLELEITEGVIMKDVDYTVKVLQELAKMGIRIAIDDFGTGYSSLNYLKRFPINTLKIDRSFIQGVVSDIQDAAIVSTIIVLARNLNLKVVAEGVETEEQYLFLRGKQCYDMQGYWFSRPVPAEEFEGLLKRQPFSRVVTMAEVAATEETNLLAETNPLTET</sequence>
<dbReference type="Pfam" id="PF00989">
    <property type="entry name" value="PAS"/>
    <property type="match status" value="1"/>
</dbReference>
<dbReference type="PROSITE" id="PS50887">
    <property type="entry name" value="GGDEF"/>
    <property type="match status" value="1"/>
</dbReference>
<dbReference type="CDD" id="cd01949">
    <property type="entry name" value="GGDEF"/>
    <property type="match status" value="1"/>
</dbReference>
<dbReference type="InterPro" id="IPR043128">
    <property type="entry name" value="Rev_trsase/Diguanyl_cyclase"/>
</dbReference>
<name>D5X7K8_THEPJ</name>
<dbReference type="KEGG" id="tjr:TherJR_1729"/>
<dbReference type="SMART" id="SM00086">
    <property type="entry name" value="PAC"/>
    <property type="match status" value="1"/>
</dbReference>
<dbReference type="EMBL" id="CP002028">
    <property type="protein sequence ID" value="ADG82578.1"/>
    <property type="molecule type" value="Genomic_DNA"/>
</dbReference>
<keyword evidence="1" id="KW-0472">Membrane</keyword>
<organism evidence="6 7">
    <name type="scientific">Thermincola potens (strain JR)</name>
    <dbReference type="NCBI Taxonomy" id="635013"/>
    <lineage>
        <taxon>Bacteria</taxon>
        <taxon>Bacillati</taxon>
        <taxon>Bacillota</taxon>
        <taxon>Clostridia</taxon>
        <taxon>Eubacteriales</taxon>
        <taxon>Thermincolaceae</taxon>
        <taxon>Thermincola</taxon>
    </lineage>
</organism>
<dbReference type="InterPro" id="IPR013767">
    <property type="entry name" value="PAS_fold"/>
</dbReference>
<dbReference type="CDD" id="cd01948">
    <property type="entry name" value="EAL"/>
    <property type="match status" value="1"/>
</dbReference>
<dbReference type="InterPro" id="IPR029787">
    <property type="entry name" value="Nucleotide_cyclase"/>
</dbReference>
<dbReference type="SMART" id="SM00091">
    <property type="entry name" value="PAS"/>
    <property type="match status" value="2"/>
</dbReference>
<dbReference type="InterPro" id="IPR000014">
    <property type="entry name" value="PAS"/>
</dbReference>
<dbReference type="Gene3D" id="3.30.450.20">
    <property type="entry name" value="PAS domain"/>
    <property type="match status" value="2"/>
</dbReference>
<keyword evidence="7" id="KW-1185">Reference proteome</keyword>
<dbReference type="Gene3D" id="3.20.20.450">
    <property type="entry name" value="EAL domain"/>
    <property type="match status" value="1"/>
</dbReference>